<protein>
    <recommendedName>
        <fullName evidence="4">Glycosyltransferase RgtA/B/C/D-like domain-containing protein</fullName>
    </recommendedName>
</protein>
<sequence>MNNRVFFYWAMAIYALLAYAFYPVFHLKVSSEPEILSLYSYLTQGFLSGHLYLNVEPKPELLNLVNPYDPALNGPYRFHDASLYQGKYYLYFGLLPVLSIYLPFKILTGYYPTDGLVAFIFLSLAFIVSFHLLIKIRDRYFPDFSESYLILAGFLLAFAGSEPGLLSLPRTYEVACAATICFMIIAFYFLYKALHNQYRLRDVFLFSLCLSLTPAARPNFALVCLILIPAVLIHLVYYAPKVNWPKLFTALLVPPITVVFLMGLYNYLRFGSVLQTGHYWQLSCHDVIALHAELADLTKIPRNLWYSFYYYFLQPFTVSSRFPFLGLRLHNCYYVVDQDYSLEAVGGVLTTTPIILIILALPKLVSINFKTKIGRKPLVWFVLFLAIVPLINAGFLLLLPFAVQRYEADFLPYLVILAILSFWLLDDYAGKKRWFARLKLLFIILAIFSIVLGLSFGLIYWRFT</sequence>
<evidence type="ECO:0008006" key="4">
    <source>
        <dbReference type="Google" id="ProtNLM"/>
    </source>
</evidence>
<evidence type="ECO:0000256" key="1">
    <source>
        <dbReference type="SAM" id="Phobius"/>
    </source>
</evidence>
<feature type="transmembrane region" description="Helical" evidence="1">
    <location>
        <begin position="344"/>
        <end position="365"/>
    </location>
</feature>
<feature type="transmembrane region" description="Helical" evidence="1">
    <location>
        <begin position="6"/>
        <end position="25"/>
    </location>
</feature>
<accession>A0A078KX93</accession>
<evidence type="ECO:0000313" key="2">
    <source>
        <dbReference type="EMBL" id="CDZ77596.1"/>
    </source>
</evidence>
<feature type="transmembrane region" description="Helical" evidence="1">
    <location>
        <begin position="410"/>
        <end position="428"/>
    </location>
</feature>
<dbReference type="AlphaFoldDB" id="A0A078KX93"/>
<name>A0A078KX93_9GAMM</name>
<organism evidence="2 3">
    <name type="scientific">Legionella massiliensis</name>
    <dbReference type="NCBI Taxonomy" id="1034943"/>
    <lineage>
        <taxon>Bacteria</taxon>
        <taxon>Pseudomonadati</taxon>
        <taxon>Pseudomonadota</taxon>
        <taxon>Gammaproteobacteria</taxon>
        <taxon>Legionellales</taxon>
        <taxon>Legionellaceae</taxon>
        <taxon>Legionella</taxon>
    </lineage>
</organism>
<evidence type="ECO:0000313" key="3">
    <source>
        <dbReference type="Proteomes" id="UP000044071"/>
    </source>
</evidence>
<dbReference type="EMBL" id="CCSB01000002">
    <property type="protein sequence ID" value="CDZ77596.1"/>
    <property type="molecule type" value="Genomic_DNA"/>
</dbReference>
<dbReference type="OrthoDB" id="2062742at2"/>
<feature type="transmembrane region" description="Helical" evidence="1">
    <location>
        <begin position="116"/>
        <end position="136"/>
    </location>
</feature>
<feature type="transmembrane region" description="Helical" evidence="1">
    <location>
        <begin position="172"/>
        <end position="191"/>
    </location>
</feature>
<feature type="transmembrane region" description="Helical" evidence="1">
    <location>
        <begin position="377"/>
        <end position="398"/>
    </location>
</feature>
<dbReference type="Proteomes" id="UP000044071">
    <property type="component" value="Unassembled WGS sequence"/>
</dbReference>
<gene>
    <name evidence="2" type="ORF">BN59_01880</name>
</gene>
<keyword evidence="1" id="KW-0472">Membrane</keyword>
<keyword evidence="1" id="KW-1133">Transmembrane helix</keyword>
<dbReference type="eggNOG" id="COG1807">
    <property type="taxonomic scope" value="Bacteria"/>
</dbReference>
<feature type="transmembrane region" description="Helical" evidence="1">
    <location>
        <begin position="148"/>
        <end position="166"/>
    </location>
</feature>
<feature type="transmembrane region" description="Helical" evidence="1">
    <location>
        <begin position="246"/>
        <end position="268"/>
    </location>
</feature>
<feature type="transmembrane region" description="Helical" evidence="1">
    <location>
        <begin position="304"/>
        <end position="324"/>
    </location>
</feature>
<dbReference type="RefSeq" id="WP_043874103.1">
    <property type="nucleotide sequence ID" value="NZ_CCVW01000002.1"/>
</dbReference>
<feature type="transmembrane region" description="Helical" evidence="1">
    <location>
        <begin position="88"/>
        <end position="104"/>
    </location>
</feature>
<feature type="transmembrane region" description="Helical" evidence="1">
    <location>
        <begin position="220"/>
        <end position="240"/>
    </location>
</feature>
<feature type="transmembrane region" description="Helical" evidence="1">
    <location>
        <begin position="440"/>
        <end position="461"/>
    </location>
</feature>
<keyword evidence="1" id="KW-0812">Transmembrane</keyword>
<dbReference type="STRING" id="1034943.BN59_01880"/>
<proteinExistence type="predicted"/>
<reference evidence="2 3" key="1">
    <citation type="submission" date="2014-06" db="EMBL/GenBank/DDBJ databases">
        <authorList>
            <person name="Urmite Genomes Urmite Genomes"/>
        </authorList>
    </citation>
    <scope>NUCLEOTIDE SEQUENCE [LARGE SCALE GENOMIC DNA]</scope>
</reference>
<keyword evidence="3" id="KW-1185">Reference proteome</keyword>